<dbReference type="CDD" id="cd09272">
    <property type="entry name" value="RNase_HI_RT_Ty1"/>
    <property type="match status" value="1"/>
</dbReference>
<dbReference type="Pfam" id="PF25597">
    <property type="entry name" value="SH3_retrovirus"/>
    <property type="match status" value="1"/>
</dbReference>
<evidence type="ECO:0000313" key="4">
    <source>
        <dbReference type="EMBL" id="CAD6253902.1"/>
    </source>
</evidence>
<organism evidence="4 5">
    <name type="scientific">Miscanthus lutarioriparius</name>
    <dbReference type="NCBI Taxonomy" id="422564"/>
    <lineage>
        <taxon>Eukaryota</taxon>
        <taxon>Viridiplantae</taxon>
        <taxon>Streptophyta</taxon>
        <taxon>Embryophyta</taxon>
        <taxon>Tracheophyta</taxon>
        <taxon>Spermatophyta</taxon>
        <taxon>Magnoliopsida</taxon>
        <taxon>Liliopsida</taxon>
        <taxon>Poales</taxon>
        <taxon>Poaceae</taxon>
        <taxon>PACMAD clade</taxon>
        <taxon>Panicoideae</taxon>
        <taxon>Andropogonodae</taxon>
        <taxon>Andropogoneae</taxon>
        <taxon>Saccharinae</taxon>
        <taxon>Miscanthus</taxon>
    </lineage>
</organism>
<protein>
    <recommendedName>
        <fullName evidence="3">CCHC-type domain-containing protein</fullName>
    </recommendedName>
</protein>
<name>A0A811Q0K0_9POAL</name>
<evidence type="ECO:0000256" key="2">
    <source>
        <dbReference type="SAM" id="MobiDB-lite"/>
    </source>
</evidence>
<dbReference type="AlphaFoldDB" id="A0A811Q0K0"/>
<dbReference type="GO" id="GO:0003676">
    <property type="term" value="F:nucleic acid binding"/>
    <property type="evidence" value="ECO:0007669"/>
    <property type="project" value="InterPro"/>
</dbReference>
<dbReference type="InterPro" id="IPR001878">
    <property type="entry name" value="Znf_CCHC"/>
</dbReference>
<comment type="caution">
    <text evidence="4">The sequence shown here is derived from an EMBL/GenBank/DDBJ whole genome shotgun (WGS) entry which is preliminary data.</text>
</comment>
<sequence length="604" mass="67750">MAPSNQPFTLRSILEKDKLNGTNYADWIRNLRIVLKAEKKEEILDTPLPEEPADNAPAVEKNAYKRACDAHLETQARTERFNVSKAFAETKLAEGAAVGPHVIKIVGYTQRLEKLGFPIGPELATDFILTSLPPSYGNFVVNYHMHGAEMGLNELCGMLKIAEADIKKGAGSSHVMAVQNKPKFKKKGNSWKKKKGKAKDEISKPNPPAPKAGPPADAECFHCHGKGHWKRNCKLYLESIKDHGSKGHISENCMKRLHSDGLLTSFDFESYETCEACLLGKMTKTPFTDKLTPKLDKCFFVGYPKETLGYYFYNRSEGKVFVAQNGVFLEKEFLKREKSGQKVYLEEVQDEPVGKDSTSEANVAEQIEIPVAIETPPQPRRSARIHELHGDLLLLDDDEPTTYAEAMMDPDSEKWQTDERKRMSKVPYASAVGSIMYAMICTQPDVSYALSVASRYQADPGESHWTLVKNILKYLRRTKNVFLIYGGEEELVVNGYTDASFQTDTDDSQSQSGFVFTINGGAVSWKSSKQVMVTDSIAEAEYIAASRAAKEGVWMRRFLIELGVFPIAFRPLNLHCDNNGAIVQAKEPRNHQKNKHVLRKFHLI</sequence>
<dbReference type="Pfam" id="PF14223">
    <property type="entry name" value="Retrotran_gag_2"/>
    <property type="match status" value="1"/>
</dbReference>
<keyword evidence="1" id="KW-0862">Zinc</keyword>
<dbReference type="PANTHER" id="PTHR11439">
    <property type="entry name" value="GAG-POL-RELATED RETROTRANSPOSON"/>
    <property type="match status" value="1"/>
</dbReference>
<evidence type="ECO:0000313" key="5">
    <source>
        <dbReference type="Proteomes" id="UP000604825"/>
    </source>
</evidence>
<proteinExistence type="predicted"/>
<dbReference type="GO" id="GO:0008270">
    <property type="term" value="F:zinc ion binding"/>
    <property type="evidence" value="ECO:0007669"/>
    <property type="project" value="UniProtKB-KW"/>
</dbReference>
<dbReference type="InterPro" id="IPR057670">
    <property type="entry name" value="SH3_retrovirus"/>
</dbReference>
<keyword evidence="1" id="KW-0479">Metal-binding</keyword>
<evidence type="ECO:0000256" key="1">
    <source>
        <dbReference type="PROSITE-ProRule" id="PRU00047"/>
    </source>
</evidence>
<feature type="compositionally biased region" description="Basic residues" evidence="2">
    <location>
        <begin position="185"/>
        <end position="197"/>
    </location>
</feature>
<dbReference type="EMBL" id="CAJGYO010000009">
    <property type="protein sequence ID" value="CAD6253902.1"/>
    <property type="molecule type" value="Genomic_DNA"/>
</dbReference>
<dbReference type="Pfam" id="PF13976">
    <property type="entry name" value="gag_pre-integrs"/>
    <property type="match status" value="1"/>
</dbReference>
<dbReference type="Gene3D" id="4.10.60.10">
    <property type="entry name" value="Zinc finger, CCHC-type"/>
    <property type="match status" value="1"/>
</dbReference>
<feature type="region of interest" description="Disordered" evidence="2">
    <location>
        <begin position="185"/>
        <end position="215"/>
    </location>
</feature>
<keyword evidence="1" id="KW-0863">Zinc-finger</keyword>
<feature type="domain" description="CCHC-type" evidence="3">
    <location>
        <begin position="220"/>
        <end position="234"/>
    </location>
</feature>
<dbReference type="PROSITE" id="PS50158">
    <property type="entry name" value="ZF_CCHC"/>
    <property type="match status" value="1"/>
</dbReference>
<keyword evidence="5" id="KW-1185">Reference proteome</keyword>
<accession>A0A811Q0K0</accession>
<dbReference type="PANTHER" id="PTHR11439:SF496">
    <property type="entry name" value="RNA-DIRECTED DNA POLYMERASE"/>
    <property type="match status" value="1"/>
</dbReference>
<evidence type="ECO:0000259" key="3">
    <source>
        <dbReference type="PROSITE" id="PS50158"/>
    </source>
</evidence>
<dbReference type="OrthoDB" id="6138663at2759"/>
<dbReference type="Proteomes" id="UP000604825">
    <property type="component" value="Unassembled WGS sequence"/>
</dbReference>
<gene>
    <name evidence="4" type="ORF">NCGR_LOCUS37519</name>
</gene>
<dbReference type="InterPro" id="IPR025724">
    <property type="entry name" value="GAG-pre-integrase_dom"/>
</dbReference>
<reference evidence="4" key="1">
    <citation type="submission" date="2020-10" db="EMBL/GenBank/DDBJ databases">
        <authorList>
            <person name="Han B."/>
            <person name="Lu T."/>
            <person name="Zhao Q."/>
            <person name="Huang X."/>
            <person name="Zhao Y."/>
        </authorList>
    </citation>
    <scope>NUCLEOTIDE SEQUENCE</scope>
</reference>